<sequence>MPSGRNTARRPKKNTNVIRNTFRFSLKIEPKYDGNKTVMQQGANSAAIPAINAVISDAIINVSISI</sequence>
<reference evidence="1 2" key="1">
    <citation type="journal article" date="2016" name="Nat. Commun.">
        <title>Thousands of microbial genomes shed light on interconnected biogeochemical processes in an aquifer system.</title>
        <authorList>
            <person name="Anantharaman K."/>
            <person name="Brown C.T."/>
            <person name="Hug L.A."/>
            <person name="Sharon I."/>
            <person name="Castelle C.J."/>
            <person name="Probst A.J."/>
            <person name="Thomas B.C."/>
            <person name="Singh A."/>
            <person name="Wilkins M.J."/>
            <person name="Karaoz U."/>
            <person name="Brodie E.L."/>
            <person name="Williams K.H."/>
            <person name="Hubbard S.S."/>
            <person name="Banfield J.F."/>
        </authorList>
    </citation>
    <scope>NUCLEOTIDE SEQUENCE [LARGE SCALE GENOMIC DNA]</scope>
</reference>
<protein>
    <submittedName>
        <fullName evidence="1">Uncharacterized protein</fullName>
    </submittedName>
</protein>
<dbReference type="EMBL" id="MFHJ01000023">
    <property type="protein sequence ID" value="OGF73873.1"/>
    <property type="molecule type" value="Genomic_DNA"/>
</dbReference>
<comment type="caution">
    <text evidence="1">The sequence shown here is derived from an EMBL/GenBank/DDBJ whole genome shotgun (WGS) entry which is preliminary data.</text>
</comment>
<evidence type="ECO:0000313" key="1">
    <source>
        <dbReference type="EMBL" id="OGF73873.1"/>
    </source>
</evidence>
<dbReference type="AlphaFoldDB" id="A0A1F5WE33"/>
<gene>
    <name evidence="1" type="ORF">A2W57_01545</name>
</gene>
<name>A0A1F5WE33_9BACT</name>
<organism evidence="1 2">
    <name type="scientific">Candidatus Giovannonibacteria bacterium RIFCSPHIGHO2_02_43_16</name>
    <dbReference type="NCBI Taxonomy" id="1798331"/>
    <lineage>
        <taxon>Bacteria</taxon>
        <taxon>Candidatus Giovannoniibacteriota</taxon>
    </lineage>
</organism>
<dbReference type="Proteomes" id="UP000178276">
    <property type="component" value="Unassembled WGS sequence"/>
</dbReference>
<proteinExistence type="predicted"/>
<evidence type="ECO:0000313" key="2">
    <source>
        <dbReference type="Proteomes" id="UP000178276"/>
    </source>
</evidence>
<accession>A0A1F5WE33</accession>